<dbReference type="EMBL" id="CM017879">
    <property type="protein sequence ID" value="KAG1359168.1"/>
    <property type="molecule type" value="Genomic_DNA"/>
</dbReference>
<evidence type="ECO:0000313" key="2">
    <source>
        <dbReference type="Proteomes" id="UP000797356"/>
    </source>
</evidence>
<sequence>MTTLLEYMLYASRNTEMLDFRQLSEIKDDRTEPNEAPFDFVFHGIHAVLHIICLI</sequence>
<dbReference type="AlphaFoldDB" id="A0A8K0IHR3"/>
<proteinExistence type="predicted"/>
<protein>
    <submittedName>
        <fullName evidence="1">Uncharacterized protein</fullName>
    </submittedName>
</protein>
<name>A0A8K0IHR3_COCNU</name>
<accession>A0A8K0IHR3</accession>
<reference evidence="1" key="1">
    <citation type="journal article" date="2017" name="Gigascience">
        <title>The genome draft of coconut (Cocos nucifera).</title>
        <authorList>
            <person name="Xiao Y."/>
            <person name="Xu P."/>
            <person name="Fan H."/>
            <person name="Baudouin L."/>
            <person name="Xia W."/>
            <person name="Bocs S."/>
            <person name="Xu J."/>
            <person name="Li Q."/>
            <person name="Guo A."/>
            <person name="Zhou L."/>
            <person name="Li J."/>
            <person name="Wu Y."/>
            <person name="Ma Z."/>
            <person name="Armero A."/>
            <person name="Issali A.E."/>
            <person name="Liu N."/>
            <person name="Peng M."/>
            <person name="Yang Y."/>
        </authorList>
    </citation>
    <scope>NUCLEOTIDE SEQUENCE</scope>
    <source>
        <tissue evidence="1">Spear leaf of Hainan Tall coconut</tissue>
    </source>
</reference>
<comment type="caution">
    <text evidence="1">The sequence shown here is derived from an EMBL/GenBank/DDBJ whole genome shotgun (WGS) entry which is preliminary data.</text>
</comment>
<gene>
    <name evidence="1" type="ORF">COCNU_08G006140</name>
</gene>
<dbReference type="Proteomes" id="UP000797356">
    <property type="component" value="Chromosome 8"/>
</dbReference>
<keyword evidence="2" id="KW-1185">Reference proteome</keyword>
<organism evidence="1 2">
    <name type="scientific">Cocos nucifera</name>
    <name type="common">Coconut palm</name>
    <dbReference type="NCBI Taxonomy" id="13894"/>
    <lineage>
        <taxon>Eukaryota</taxon>
        <taxon>Viridiplantae</taxon>
        <taxon>Streptophyta</taxon>
        <taxon>Embryophyta</taxon>
        <taxon>Tracheophyta</taxon>
        <taxon>Spermatophyta</taxon>
        <taxon>Magnoliopsida</taxon>
        <taxon>Liliopsida</taxon>
        <taxon>Arecaceae</taxon>
        <taxon>Arecoideae</taxon>
        <taxon>Cocoseae</taxon>
        <taxon>Attaleinae</taxon>
        <taxon>Cocos</taxon>
    </lineage>
</organism>
<reference evidence="1" key="2">
    <citation type="submission" date="2019-07" db="EMBL/GenBank/DDBJ databases">
        <authorList>
            <person name="Yang Y."/>
            <person name="Bocs S."/>
            <person name="Baudouin L."/>
        </authorList>
    </citation>
    <scope>NUCLEOTIDE SEQUENCE</scope>
    <source>
        <tissue evidence="1">Spear leaf of Hainan Tall coconut</tissue>
    </source>
</reference>
<evidence type="ECO:0000313" key="1">
    <source>
        <dbReference type="EMBL" id="KAG1359168.1"/>
    </source>
</evidence>